<accession>A0A936TE01</accession>
<evidence type="ECO:0000256" key="1">
    <source>
        <dbReference type="ARBA" id="ARBA00007689"/>
    </source>
</evidence>
<gene>
    <name evidence="3" type="ORF">IPN02_04825</name>
</gene>
<evidence type="ECO:0000259" key="2">
    <source>
        <dbReference type="Pfam" id="PF03795"/>
    </source>
</evidence>
<evidence type="ECO:0000313" key="4">
    <source>
        <dbReference type="Proteomes" id="UP000727993"/>
    </source>
</evidence>
<dbReference type="PANTHER" id="PTHR35174:SF3">
    <property type="entry name" value="BLL7171 PROTEIN"/>
    <property type="match status" value="1"/>
</dbReference>
<dbReference type="Proteomes" id="UP000727993">
    <property type="component" value="Unassembled WGS sequence"/>
</dbReference>
<evidence type="ECO:0000313" key="3">
    <source>
        <dbReference type="EMBL" id="MBK9296189.1"/>
    </source>
</evidence>
<dbReference type="Pfam" id="PF03795">
    <property type="entry name" value="YCII"/>
    <property type="match status" value="1"/>
</dbReference>
<reference evidence="3 4" key="1">
    <citation type="submission" date="2020-10" db="EMBL/GenBank/DDBJ databases">
        <title>Connecting structure to function with the recovery of over 1000 high-quality activated sludge metagenome-assembled genomes encoding full-length rRNA genes using long-read sequencing.</title>
        <authorList>
            <person name="Singleton C.M."/>
            <person name="Petriglieri F."/>
            <person name="Kristensen J.M."/>
            <person name="Kirkegaard R.H."/>
            <person name="Michaelsen T.Y."/>
            <person name="Andersen M.H."/>
            <person name="Karst S.M."/>
            <person name="Dueholm M.S."/>
            <person name="Nielsen P.H."/>
            <person name="Albertsen M."/>
        </authorList>
    </citation>
    <scope>NUCLEOTIDE SEQUENCE [LARGE SCALE GENOMIC DNA]</scope>
    <source>
        <strain evidence="3">Lyne_18-Q3-R50-59_MAXAC.006</strain>
    </source>
</reference>
<protein>
    <recommendedName>
        <fullName evidence="2">YCII-related domain-containing protein</fullName>
    </recommendedName>
</protein>
<dbReference type="InterPro" id="IPR005545">
    <property type="entry name" value="YCII"/>
</dbReference>
<dbReference type="AlphaFoldDB" id="A0A936TE01"/>
<comment type="similarity">
    <text evidence="1">Belongs to the YciI family.</text>
</comment>
<name>A0A936TE01_9ACTN</name>
<proteinExistence type="inferred from homology"/>
<dbReference type="PANTHER" id="PTHR35174">
    <property type="entry name" value="BLL7171 PROTEIN-RELATED"/>
    <property type="match status" value="1"/>
</dbReference>
<comment type="caution">
    <text evidence="3">The sequence shown here is derived from an EMBL/GenBank/DDBJ whole genome shotgun (WGS) entry which is preliminary data.</text>
</comment>
<dbReference type="SUPFAM" id="SSF54909">
    <property type="entry name" value="Dimeric alpha+beta barrel"/>
    <property type="match status" value="1"/>
</dbReference>
<dbReference type="InterPro" id="IPR011008">
    <property type="entry name" value="Dimeric_a/b-barrel"/>
</dbReference>
<sequence>MAQYLLSVWHAEDDEVYPDDETMQRAFAQVDRFNESLQASGSWVFAGGLQPASSASVVRATEAGMSVTDGPLAEAKEQIGGFWIIDVADLDAALEWARKGSEACMNPVEVRPLQGE</sequence>
<feature type="domain" description="YCII-related" evidence="2">
    <location>
        <begin position="15"/>
        <end position="111"/>
    </location>
</feature>
<organism evidence="3 4">
    <name type="scientific">Candidatus Neomicrothrix subdominans</name>
    <dbReference type="NCBI Taxonomy" id="2954438"/>
    <lineage>
        <taxon>Bacteria</taxon>
        <taxon>Bacillati</taxon>
        <taxon>Actinomycetota</taxon>
        <taxon>Acidimicrobiia</taxon>
        <taxon>Acidimicrobiales</taxon>
        <taxon>Microthrixaceae</taxon>
        <taxon>Candidatus Neomicrothrix</taxon>
    </lineage>
</organism>
<dbReference type="Gene3D" id="3.30.70.1060">
    <property type="entry name" value="Dimeric alpha+beta barrel"/>
    <property type="match status" value="1"/>
</dbReference>
<dbReference type="EMBL" id="JADJZA010000001">
    <property type="protein sequence ID" value="MBK9296189.1"/>
    <property type="molecule type" value="Genomic_DNA"/>
</dbReference>